<dbReference type="OrthoDB" id="9810236at2"/>
<gene>
    <name evidence="1" type="ORF">NIES1031_15300</name>
</gene>
<accession>A0A1U7HM96</accession>
<sequence length="256" mass="30002">MLITELCPWSSFVQRYGRCRRKRTENTVQIHWLDYQQEWKTRPYDATECEATRDRSVQLPDASLHKLAEIPLPKLDLPSYQLTKRDVKTFFCTHPKNRDTIYTISQYVRDPTAFTVAVVWSIEPPKSLPHQKFTCPVSTQELKNFCKSYGVIPRVWGEETWENKEPKHGDVVWLPLAAGGYSQERGWIANPDDKCQAYSLEVELEYNDPLFPYALSLGIHLQDTEAALREVIPYLQMLKIPERLIEEICRCARWHD</sequence>
<dbReference type="STRING" id="247279.NIES1031_15300"/>
<protein>
    <submittedName>
        <fullName evidence="1">Uncharacterized protein</fullName>
    </submittedName>
</protein>
<dbReference type="AlphaFoldDB" id="A0A1U7HM96"/>
<evidence type="ECO:0000313" key="1">
    <source>
        <dbReference type="EMBL" id="OKH24668.1"/>
    </source>
</evidence>
<proteinExistence type="predicted"/>
<dbReference type="RefSeq" id="WP_143167791.1">
    <property type="nucleotide sequence ID" value="NZ_CAWMVK010000004.1"/>
</dbReference>
<dbReference type="Proteomes" id="UP000185984">
    <property type="component" value="Unassembled WGS sequence"/>
</dbReference>
<name>A0A1U7HM96_9CHRO</name>
<organism evidence="1 2">
    <name type="scientific">Chroogloeocystis siderophila 5.2 s.c.1</name>
    <dbReference type="NCBI Taxonomy" id="247279"/>
    <lineage>
        <taxon>Bacteria</taxon>
        <taxon>Bacillati</taxon>
        <taxon>Cyanobacteriota</taxon>
        <taxon>Cyanophyceae</taxon>
        <taxon>Oscillatoriophycideae</taxon>
        <taxon>Chroococcales</taxon>
        <taxon>Chroococcaceae</taxon>
        <taxon>Chroogloeocystis</taxon>
    </lineage>
</organism>
<evidence type="ECO:0000313" key="2">
    <source>
        <dbReference type="Proteomes" id="UP000185984"/>
    </source>
</evidence>
<comment type="caution">
    <text evidence="1">The sequence shown here is derived from an EMBL/GenBank/DDBJ whole genome shotgun (WGS) entry which is preliminary data.</text>
</comment>
<reference evidence="1 2" key="1">
    <citation type="submission" date="2016-11" db="EMBL/GenBank/DDBJ databases">
        <title>Draft Genome Sequences of Nine Cyanobacterial Strains from Diverse Habitats.</title>
        <authorList>
            <person name="Zhu T."/>
            <person name="Hou S."/>
            <person name="Lu X."/>
            <person name="Hess W.R."/>
        </authorList>
    </citation>
    <scope>NUCLEOTIDE SEQUENCE [LARGE SCALE GENOMIC DNA]</scope>
    <source>
        <strain evidence="1 2">5.2 s.c.1</strain>
    </source>
</reference>
<keyword evidence="2" id="KW-1185">Reference proteome</keyword>
<dbReference type="EMBL" id="MRCC01000012">
    <property type="protein sequence ID" value="OKH24668.1"/>
    <property type="molecule type" value="Genomic_DNA"/>
</dbReference>